<dbReference type="EMBL" id="ACOU01000002">
    <property type="protein sequence ID" value="EKX73629.1"/>
    <property type="molecule type" value="Genomic_DNA"/>
</dbReference>
<feature type="region of interest" description="Disordered" evidence="1">
    <location>
        <begin position="20"/>
        <end position="44"/>
    </location>
</feature>
<feature type="compositionally biased region" description="Acidic residues" evidence="1">
    <location>
        <begin position="357"/>
        <end position="373"/>
    </location>
</feature>
<dbReference type="Proteomes" id="UP000031512">
    <property type="component" value="Unassembled WGS sequence"/>
</dbReference>
<dbReference type="VEuPathDB" id="PiroplasmaDB:BEWA_036650"/>
<feature type="compositionally biased region" description="Basic and acidic residues" evidence="1">
    <location>
        <begin position="407"/>
        <end position="418"/>
    </location>
</feature>
<dbReference type="RefSeq" id="XP_004833081.1">
    <property type="nucleotide sequence ID" value="XM_004833024.1"/>
</dbReference>
<feature type="region of interest" description="Disordered" evidence="1">
    <location>
        <begin position="336"/>
        <end position="481"/>
    </location>
</feature>
<keyword evidence="3" id="KW-1185">Reference proteome</keyword>
<dbReference type="GeneID" id="15806552"/>
<name>L1LEB5_THEEQ</name>
<protein>
    <submittedName>
        <fullName evidence="2">Uncharacterized protein</fullName>
    </submittedName>
</protein>
<proteinExistence type="predicted"/>
<organism evidence="2 3">
    <name type="scientific">Theileria equi strain WA</name>
    <dbReference type="NCBI Taxonomy" id="1537102"/>
    <lineage>
        <taxon>Eukaryota</taxon>
        <taxon>Sar</taxon>
        <taxon>Alveolata</taxon>
        <taxon>Apicomplexa</taxon>
        <taxon>Aconoidasida</taxon>
        <taxon>Piroplasmida</taxon>
        <taxon>Theileriidae</taxon>
        <taxon>Theileria</taxon>
    </lineage>
</organism>
<evidence type="ECO:0000313" key="2">
    <source>
        <dbReference type="EMBL" id="EKX73629.1"/>
    </source>
</evidence>
<gene>
    <name evidence="2" type="ORF">BEWA_036650</name>
</gene>
<accession>L1LEB5</accession>
<evidence type="ECO:0000256" key="1">
    <source>
        <dbReference type="SAM" id="MobiDB-lite"/>
    </source>
</evidence>
<evidence type="ECO:0000313" key="3">
    <source>
        <dbReference type="Proteomes" id="UP000031512"/>
    </source>
</evidence>
<comment type="caution">
    <text evidence="2">The sequence shown here is derived from an EMBL/GenBank/DDBJ whole genome shotgun (WGS) entry which is preliminary data.</text>
</comment>
<dbReference type="KEGG" id="beq:BEWA_036650"/>
<sequence length="523" mass="56903">MTTLLPSVIIDIGKGANGDGSAYYPPEESSGQQVRLEESEDPPNSSFWKFEHEALAGQPFMVREVKYNGMGVPNITPSGPIYDYSVWYWKHDEEMTNPLLIEVWKNGKYEYSSNKGNNSWTRYKDPQLQQLQGKRLEKKLESLNCQYHKLVTINLTDDVSKEYARSQKPYCCNKHERSGQGRVSVTSGKINVSGQTITAYKHELDPSFQLAGIKYNEGGVGGPRKNIKLKAFSFPIDGSISVYVFYCQKHDPLLIYVETTNPDAKGWYKRQKNSSGKDEEWKKLPELREITPGNLLQNTGCGKYTKLVRALKKVGCAVSATCSATSFVTVAYEQANRTSSQQEEQDSQRSEGTGSTGEDEEDEEDKEEYEADTDSQPSAPGPSGEPGEGAAGPSGPTGDSEDSGGGGRKESQEGESRPAESAPSESGRDGDIVQDSGEVDQSLPKTQGAEKGAEGAKAASSEGLPPPTPLEEPKPPARSVGAAPLGLMAIFKISSGVFGGSGAVGLAGYHLYKHTRDPWVRQI</sequence>
<reference evidence="2 3" key="1">
    <citation type="journal article" date="2012" name="BMC Genomics">
        <title>Comparative genomic analysis and phylogenetic position of Theileria equi.</title>
        <authorList>
            <person name="Kappmeyer L.S."/>
            <person name="Thiagarajan M."/>
            <person name="Herndon D.R."/>
            <person name="Ramsay J.D."/>
            <person name="Caler E."/>
            <person name="Djikeng A."/>
            <person name="Gillespie J.J."/>
            <person name="Lau A.O."/>
            <person name="Roalson E.H."/>
            <person name="Silva J.C."/>
            <person name="Silva M.G."/>
            <person name="Suarez C.E."/>
            <person name="Ueti M.W."/>
            <person name="Nene V.M."/>
            <person name="Mealey R.H."/>
            <person name="Knowles D.P."/>
            <person name="Brayton K.A."/>
        </authorList>
    </citation>
    <scope>NUCLEOTIDE SEQUENCE [LARGE SCALE GENOMIC DNA]</scope>
    <source>
        <strain evidence="2 3">WA</strain>
    </source>
</reference>
<dbReference type="AlphaFoldDB" id="L1LEB5"/>